<sequence length="248" mass="28524">MSSEFDPDKYVPTIDAILGVSDMEVITVKRIRNALQELFGVDLQPHKKDINDLITNRYFLLLDKKEEEEKTVKKEREEMERQDAPLAAKLSQTEYYSVGRRLRAVTDHKNGKRKSQKKSKSSSSTDKPKRTAAVGFNKEMVLSNELANLIGQSRASRPQVVKQLWVYIKDNDLQNPEDKRQILCDERLERLFKKKMVTSFEMNKLLTSHIFKPEDISDGLANQSSNGNGNSKVEEIFSHDNDESSEEE</sequence>
<dbReference type="OrthoDB" id="10251073at2759"/>
<evidence type="ECO:0000313" key="9">
    <source>
        <dbReference type="Proteomes" id="UP000000709"/>
    </source>
</evidence>
<dbReference type="PROSITE" id="PS51998">
    <property type="entry name" value="DEK_C"/>
    <property type="match status" value="1"/>
</dbReference>
<dbReference type="HOGENOM" id="CLU_046065_1_0_1"/>
<dbReference type="KEGG" id="spaa:SPAPADRAFT_47821"/>
<dbReference type="SUPFAM" id="SSF109715">
    <property type="entry name" value="DEK C-terminal domain"/>
    <property type="match status" value="1"/>
</dbReference>
<keyword evidence="4" id="KW-0539">Nucleus</keyword>
<dbReference type="PROSITE" id="PS51925">
    <property type="entry name" value="SWIB_MDM2"/>
    <property type="match status" value="1"/>
</dbReference>
<dbReference type="InterPro" id="IPR019835">
    <property type="entry name" value="SWIB_domain"/>
</dbReference>
<dbReference type="FunFam" id="1.10.245.10:FF:000004">
    <property type="entry name" value="Upstream activation factor subunit"/>
    <property type="match status" value="1"/>
</dbReference>
<evidence type="ECO:0000313" key="8">
    <source>
        <dbReference type="EMBL" id="EGW34737.1"/>
    </source>
</evidence>
<dbReference type="Proteomes" id="UP000000709">
    <property type="component" value="Unassembled WGS sequence"/>
</dbReference>
<dbReference type="InterPro" id="IPR003121">
    <property type="entry name" value="SWIB_MDM2_domain"/>
</dbReference>
<dbReference type="STRING" id="619300.G3AEH5"/>
<feature type="region of interest" description="Disordered" evidence="5">
    <location>
        <begin position="106"/>
        <end position="133"/>
    </location>
</feature>
<dbReference type="SUPFAM" id="SSF47592">
    <property type="entry name" value="SWIB/MDM2 domain"/>
    <property type="match status" value="1"/>
</dbReference>
<feature type="compositionally biased region" description="Polar residues" evidence="5">
    <location>
        <begin position="220"/>
        <end position="231"/>
    </location>
</feature>
<dbReference type="GO" id="GO:0000500">
    <property type="term" value="C:RNA polymerase I upstream activating factor complex"/>
    <property type="evidence" value="ECO:0007669"/>
    <property type="project" value="UniProtKB-ARBA"/>
</dbReference>
<evidence type="ECO:0000259" key="7">
    <source>
        <dbReference type="PROSITE" id="PS51998"/>
    </source>
</evidence>
<dbReference type="RefSeq" id="XP_007372149.1">
    <property type="nucleotide sequence ID" value="XM_007372087.1"/>
</dbReference>
<evidence type="ECO:0000256" key="2">
    <source>
        <dbReference type="ARBA" id="ARBA00023015"/>
    </source>
</evidence>
<evidence type="ECO:0000256" key="4">
    <source>
        <dbReference type="ARBA" id="ARBA00023242"/>
    </source>
</evidence>
<dbReference type="OMA" id="DKRTILC"/>
<protein>
    <submittedName>
        <fullName evidence="8">Uncharacterized protein</fullName>
    </submittedName>
</protein>
<dbReference type="AlphaFoldDB" id="G3AEH5"/>
<dbReference type="SMART" id="SM00151">
    <property type="entry name" value="SWIB"/>
    <property type="match status" value="1"/>
</dbReference>
<gene>
    <name evidence="8" type="ORF">SPAPADRAFT_47821</name>
</gene>
<feature type="compositionally biased region" description="Basic and acidic residues" evidence="5">
    <location>
        <begin position="232"/>
        <end position="242"/>
    </location>
</feature>
<reference evidence="8 9" key="1">
    <citation type="journal article" date="2011" name="Proc. Natl. Acad. Sci. U.S.A.">
        <title>Comparative genomics of xylose-fermenting fungi for enhanced biofuel production.</title>
        <authorList>
            <person name="Wohlbach D.J."/>
            <person name="Kuo A."/>
            <person name="Sato T.K."/>
            <person name="Potts K.M."/>
            <person name="Salamov A.A."/>
            <person name="LaButti K.M."/>
            <person name="Sun H."/>
            <person name="Clum A."/>
            <person name="Pangilinan J.L."/>
            <person name="Lindquist E.A."/>
            <person name="Lucas S."/>
            <person name="Lapidus A."/>
            <person name="Jin M."/>
            <person name="Gunawan C."/>
            <person name="Balan V."/>
            <person name="Dale B.E."/>
            <person name="Jeffries T.W."/>
            <person name="Zinkel R."/>
            <person name="Barry K.W."/>
            <person name="Grigoriev I.V."/>
            <person name="Gasch A.P."/>
        </authorList>
    </citation>
    <scope>NUCLEOTIDE SEQUENCE [LARGE SCALE GENOMIC DNA]</scope>
    <source>
        <strain evidence="9">NRRL Y-27907 / 11-Y1</strain>
    </source>
</reference>
<evidence type="ECO:0000259" key="6">
    <source>
        <dbReference type="PROSITE" id="PS51925"/>
    </source>
</evidence>
<feature type="region of interest" description="Disordered" evidence="5">
    <location>
        <begin position="216"/>
        <end position="248"/>
    </location>
</feature>
<keyword evidence="2" id="KW-0805">Transcription regulation</keyword>
<dbReference type="eggNOG" id="KOG1946">
    <property type="taxonomic scope" value="Eukaryota"/>
</dbReference>
<organism evidence="9">
    <name type="scientific">Spathaspora passalidarum (strain NRRL Y-27907 / 11-Y1)</name>
    <dbReference type="NCBI Taxonomy" id="619300"/>
    <lineage>
        <taxon>Eukaryota</taxon>
        <taxon>Fungi</taxon>
        <taxon>Dikarya</taxon>
        <taxon>Ascomycota</taxon>
        <taxon>Saccharomycotina</taxon>
        <taxon>Pichiomycetes</taxon>
        <taxon>Debaryomycetaceae</taxon>
        <taxon>Spathaspora</taxon>
    </lineage>
</organism>
<evidence type="ECO:0000256" key="3">
    <source>
        <dbReference type="ARBA" id="ARBA00023163"/>
    </source>
</evidence>
<dbReference type="Gene3D" id="1.10.10.60">
    <property type="entry name" value="Homeodomain-like"/>
    <property type="match status" value="1"/>
</dbReference>
<dbReference type="CDD" id="cd10567">
    <property type="entry name" value="SWIB-MDM2_like"/>
    <property type="match status" value="1"/>
</dbReference>
<dbReference type="Pfam" id="PF02201">
    <property type="entry name" value="SWIB"/>
    <property type="match status" value="1"/>
</dbReference>
<dbReference type="GO" id="GO:0001181">
    <property type="term" value="F:RNA polymerase I general transcription initiation factor activity"/>
    <property type="evidence" value="ECO:0007669"/>
    <property type="project" value="UniProtKB-ARBA"/>
</dbReference>
<evidence type="ECO:0000256" key="1">
    <source>
        <dbReference type="ARBA" id="ARBA00004123"/>
    </source>
</evidence>
<dbReference type="PANTHER" id="PTHR13844">
    <property type="entry name" value="SWI/SNF-RELATED MATRIX-ASSOCIATED ACTIN-DEPENDENT REGULATOR OF CHROMATIN SUBFAMILY D"/>
    <property type="match status" value="1"/>
</dbReference>
<dbReference type="Gene3D" id="1.10.245.10">
    <property type="entry name" value="SWIB/MDM2 domain"/>
    <property type="match status" value="1"/>
</dbReference>
<keyword evidence="9" id="KW-1185">Reference proteome</keyword>
<evidence type="ECO:0000256" key="5">
    <source>
        <dbReference type="SAM" id="MobiDB-lite"/>
    </source>
</evidence>
<name>G3AEH5_SPAPN</name>
<feature type="domain" description="DEK-C" evidence="7">
    <location>
        <begin position="4"/>
        <end position="59"/>
    </location>
</feature>
<dbReference type="EMBL" id="GL996499">
    <property type="protein sequence ID" value="EGW34737.1"/>
    <property type="molecule type" value="Genomic_DNA"/>
</dbReference>
<dbReference type="GeneID" id="18871148"/>
<dbReference type="FunCoup" id="G3AEH5">
    <property type="interactions" value="195"/>
</dbReference>
<keyword evidence="3" id="KW-0804">Transcription</keyword>
<proteinExistence type="predicted"/>
<accession>G3AEH5</accession>
<feature type="domain" description="DM2" evidence="6">
    <location>
        <begin position="135"/>
        <end position="212"/>
    </location>
</feature>
<feature type="compositionally biased region" description="Basic residues" evidence="5">
    <location>
        <begin position="110"/>
        <end position="120"/>
    </location>
</feature>
<dbReference type="InParanoid" id="G3AEH5"/>
<dbReference type="Pfam" id="PF08766">
    <property type="entry name" value="DEK_C"/>
    <property type="match status" value="1"/>
</dbReference>
<comment type="subcellular location">
    <subcellularLocation>
        <location evidence="1">Nucleus</location>
    </subcellularLocation>
</comment>
<dbReference type="InterPro" id="IPR036885">
    <property type="entry name" value="SWIB_MDM2_dom_sf"/>
</dbReference>
<dbReference type="InterPro" id="IPR014876">
    <property type="entry name" value="DEK_C"/>
</dbReference>